<evidence type="ECO:0000313" key="4">
    <source>
        <dbReference type="EMBL" id="SKB07020.1"/>
    </source>
</evidence>
<accession>A0A1T4YYY2</accession>
<dbReference type="InterPro" id="IPR021949">
    <property type="entry name" value="DUF3566_TM"/>
</dbReference>
<protein>
    <recommendedName>
        <fullName evidence="3">DUF3566 domain-containing protein</fullName>
    </recommendedName>
</protein>
<feature type="compositionally biased region" description="Basic and acidic residues" evidence="1">
    <location>
        <begin position="167"/>
        <end position="192"/>
    </location>
</feature>
<feature type="transmembrane region" description="Helical" evidence="2">
    <location>
        <begin position="296"/>
        <end position="320"/>
    </location>
</feature>
<proteinExistence type="predicted"/>
<dbReference type="Pfam" id="PF12089">
    <property type="entry name" value="DUF3566"/>
    <property type="match status" value="1"/>
</dbReference>
<reference evidence="5" key="1">
    <citation type="submission" date="2017-02" db="EMBL/GenBank/DDBJ databases">
        <authorList>
            <person name="Varghese N."/>
            <person name="Submissions S."/>
        </authorList>
    </citation>
    <scope>NUCLEOTIDE SEQUENCE [LARGE SCALE GENOMIC DNA]</scope>
    <source>
        <strain evidence="5">9H-4</strain>
    </source>
</reference>
<keyword evidence="5" id="KW-1185">Reference proteome</keyword>
<feature type="domain" description="DUF3566" evidence="3">
    <location>
        <begin position="209"/>
        <end position="326"/>
    </location>
</feature>
<feature type="compositionally biased region" description="Basic and acidic residues" evidence="1">
    <location>
        <begin position="103"/>
        <end position="114"/>
    </location>
</feature>
<keyword evidence="2" id="KW-0812">Transmembrane</keyword>
<evidence type="ECO:0000256" key="1">
    <source>
        <dbReference type="SAM" id="MobiDB-lite"/>
    </source>
</evidence>
<dbReference type="Proteomes" id="UP000191040">
    <property type="component" value="Chromosome I"/>
</dbReference>
<feature type="region of interest" description="Disordered" evidence="1">
    <location>
        <begin position="155"/>
        <end position="211"/>
    </location>
</feature>
<feature type="compositionally biased region" description="Low complexity" evidence="1">
    <location>
        <begin position="115"/>
        <end position="132"/>
    </location>
</feature>
<keyword evidence="2" id="KW-1133">Transmembrane helix</keyword>
<evidence type="ECO:0000259" key="3">
    <source>
        <dbReference type="Pfam" id="PF12089"/>
    </source>
</evidence>
<dbReference type="STRING" id="1736691.SAMN06295964_1545"/>
<evidence type="ECO:0000256" key="2">
    <source>
        <dbReference type="SAM" id="Phobius"/>
    </source>
</evidence>
<dbReference type="AlphaFoldDB" id="A0A1T4YYY2"/>
<gene>
    <name evidence="4" type="ORF">SAMN06295964_1545</name>
</gene>
<sequence length="328" mass="33363">MSEQKPDNGQQNGVPAKNAKANGTTPSVTARRPLTKAEYARTTKATPDTTAVIPAVRDDQPAPPKPAAPPVDDRPTQTMKAVPADPPAKPAEKKPSGQPQQKTPERPAPAKKDAPAAVPKKAPGQAGAAAGVAGAGVAGATAAGATAAAAPAVAPAPSAPAPAAPKPEQKAAPEPKKAPEPKPESKKSESKKPAKSVQTTTAPAADSGRSARLKLSHVEPWSVTKMSFVVSVALMVVSVVAVTVFWLVMQITGVWGALNDSVSNVLADDASGFDITEYLGFGRVVGLTLLVSSLNVIFMTALATIAAHLYNLAAGILGGIELTFGERK</sequence>
<dbReference type="RefSeq" id="WP_231948997.1">
    <property type="nucleotide sequence ID" value="NZ_LT796768.1"/>
</dbReference>
<dbReference type="EMBL" id="LT796768">
    <property type="protein sequence ID" value="SKB07020.1"/>
    <property type="molecule type" value="Genomic_DNA"/>
</dbReference>
<feature type="transmembrane region" description="Helical" evidence="2">
    <location>
        <begin position="228"/>
        <end position="249"/>
    </location>
</feature>
<keyword evidence="2" id="KW-0472">Membrane</keyword>
<feature type="region of interest" description="Disordered" evidence="1">
    <location>
        <begin position="1"/>
        <end position="138"/>
    </location>
</feature>
<organism evidence="4 5">
    <name type="scientific">Aeromicrobium choanae</name>
    <dbReference type="NCBI Taxonomy" id="1736691"/>
    <lineage>
        <taxon>Bacteria</taxon>
        <taxon>Bacillati</taxon>
        <taxon>Actinomycetota</taxon>
        <taxon>Actinomycetes</taxon>
        <taxon>Propionibacteriales</taxon>
        <taxon>Nocardioidaceae</taxon>
        <taxon>Aeromicrobium</taxon>
    </lineage>
</organism>
<evidence type="ECO:0000313" key="5">
    <source>
        <dbReference type="Proteomes" id="UP000191040"/>
    </source>
</evidence>
<name>A0A1T4YYY2_9ACTN</name>